<feature type="compositionally biased region" description="Acidic residues" evidence="8">
    <location>
        <begin position="200"/>
        <end position="212"/>
    </location>
</feature>
<comment type="subunit">
    <text evidence="7">Associated with the spliceosome.</text>
</comment>
<dbReference type="InterPro" id="IPR021715">
    <property type="entry name" value="Slu7_dom"/>
</dbReference>
<dbReference type="InterPro" id="IPR039974">
    <property type="entry name" value="Splicing_factor_SLU7"/>
</dbReference>
<dbReference type="KEGG" id="ccp:CHC_T00004321001"/>
<feature type="region of interest" description="Disordered" evidence="8">
    <location>
        <begin position="506"/>
        <end position="527"/>
    </location>
</feature>
<dbReference type="GeneID" id="17323492"/>
<proteinExistence type="inferred from homology"/>
<dbReference type="AlphaFoldDB" id="R7QEQ7"/>
<feature type="domain" description="Pre-mRNA-splicing factor SLU7" evidence="9">
    <location>
        <begin position="140"/>
        <end position="403"/>
    </location>
</feature>
<evidence type="ECO:0000256" key="5">
    <source>
        <dbReference type="ARBA" id="ARBA00023187"/>
    </source>
</evidence>
<dbReference type="EMBL" id="HG001752">
    <property type="protein sequence ID" value="CDF35941.1"/>
    <property type="molecule type" value="Genomic_DNA"/>
</dbReference>
<dbReference type="Proteomes" id="UP000012073">
    <property type="component" value="Unassembled WGS sequence"/>
</dbReference>
<evidence type="ECO:0000256" key="3">
    <source>
        <dbReference type="ARBA" id="ARBA00022664"/>
    </source>
</evidence>
<dbReference type="GO" id="GO:0030628">
    <property type="term" value="F:pre-mRNA 3'-splice site binding"/>
    <property type="evidence" value="ECO:0007669"/>
    <property type="project" value="UniProtKB-UniRule"/>
</dbReference>
<evidence type="ECO:0000259" key="9">
    <source>
        <dbReference type="Pfam" id="PF11708"/>
    </source>
</evidence>
<name>R7QEQ7_CHOCR</name>
<feature type="region of interest" description="Disordered" evidence="8">
    <location>
        <begin position="184"/>
        <end position="227"/>
    </location>
</feature>
<organism evidence="10 11">
    <name type="scientific">Chondrus crispus</name>
    <name type="common">Carrageen Irish moss</name>
    <name type="synonym">Polymorpha crispa</name>
    <dbReference type="NCBI Taxonomy" id="2769"/>
    <lineage>
        <taxon>Eukaryota</taxon>
        <taxon>Rhodophyta</taxon>
        <taxon>Florideophyceae</taxon>
        <taxon>Rhodymeniophycidae</taxon>
        <taxon>Gigartinales</taxon>
        <taxon>Gigartinaceae</taxon>
        <taxon>Chondrus</taxon>
    </lineage>
</organism>
<feature type="region of interest" description="Disordered" evidence="8">
    <location>
        <begin position="1"/>
        <end position="38"/>
    </location>
</feature>
<evidence type="ECO:0000256" key="4">
    <source>
        <dbReference type="ARBA" id="ARBA00022728"/>
    </source>
</evidence>
<evidence type="ECO:0000313" key="10">
    <source>
        <dbReference type="EMBL" id="CDF35941.1"/>
    </source>
</evidence>
<keyword evidence="6 7" id="KW-0539">Nucleus</keyword>
<comment type="subcellular location">
    <subcellularLocation>
        <location evidence="1 7">Nucleus</location>
    </subcellularLocation>
</comment>
<dbReference type="OrthoDB" id="249612at2759"/>
<keyword evidence="11" id="KW-1185">Reference proteome</keyword>
<dbReference type="Gramene" id="CDF35941">
    <property type="protein sequence ID" value="CDF35941"/>
    <property type="gene ID" value="CHC_T00004321001"/>
</dbReference>
<evidence type="ECO:0000256" key="2">
    <source>
        <dbReference type="ARBA" id="ARBA00007203"/>
    </source>
</evidence>
<feature type="compositionally biased region" description="Basic and acidic residues" evidence="8">
    <location>
        <begin position="9"/>
        <end position="25"/>
    </location>
</feature>
<keyword evidence="3 7" id="KW-0507">mRNA processing</keyword>
<dbReference type="GO" id="GO:0005681">
    <property type="term" value="C:spliceosomal complex"/>
    <property type="evidence" value="ECO:0007669"/>
    <property type="project" value="UniProtKB-UniRule"/>
</dbReference>
<sequence length="551" mass="62175">MASSSGAFKSREAWKAAKELEEARKAGTAPPAIDDDGKIINPHIPEYIAQAPWYIDQETPSLKHQRNQKALKRNFDPLGKWLPRGETVGPAATKYRKGACENCGAMTHKKKNCLERPRRRGAKLTGRNIRPDEAIASVNLDFAGKRDRWNGYDESTEYDKVLERYEKIEAERRALKVQKLDAELRNRSKKQRPGKGNSDELSDGDDSDDSDSDMEKDGAVEQDAGQGSKMVVRNLRIREDTAKYLINLNTDSAYYDPKSRAMRADPNPDINSDDKDYAGDNFVRYSGDVTKLAQMESHTLKAAEAGRNLPHLQAEPSRAEALFKDFEAKKKGLDKRRQDEIREKYGGQEYAKLDPGIEGVQQTEAYVEFSSDGRALKGAREIIPVSKYPEDILEKNHNAIWGSFYKDGNWGYGCCHSTQRNCYCTGDAGKQAALATEADMAKRTEAAIAKRNPEPLTKQWEKLERERQENALPEEEALEKEKEHQNEVAKQIRKQAHEERMMAELDTARGKHSRIGADDPGGMSKAAKEAYQLRKQMRDDPMASYIPEKGT</sequence>
<dbReference type="STRING" id="2769.R7QEQ7"/>
<dbReference type="PANTHER" id="PTHR12942:SF2">
    <property type="entry name" value="PRE-MRNA-SPLICING FACTOR SLU7"/>
    <property type="match status" value="1"/>
</dbReference>
<accession>R7QEQ7</accession>
<dbReference type="RefSeq" id="XP_005715760.1">
    <property type="nucleotide sequence ID" value="XM_005715703.1"/>
</dbReference>
<dbReference type="Pfam" id="PF11708">
    <property type="entry name" value="Slu7"/>
    <property type="match status" value="1"/>
</dbReference>
<keyword evidence="5 7" id="KW-0508">mRNA splicing</keyword>
<gene>
    <name evidence="10" type="ORF">CHC_T00004321001</name>
</gene>
<evidence type="ECO:0000256" key="1">
    <source>
        <dbReference type="ARBA" id="ARBA00004123"/>
    </source>
</evidence>
<evidence type="ECO:0000256" key="7">
    <source>
        <dbReference type="RuleBase" id="RU367071"/>
    </source>
</evidence>
<protein>
    <recommendedName>
        <fullName evidence="7">Pre-mRNA-splicing factor SLU7</fullName>
    </recommendedName>
</protein>
<evidence type="ECO:0000313" key="11">
    <source>
        <dbReference type="Proteomes" id="UP000012073"/>
    </source>
</evidence>
<feature type="region of interest" description="Disordered" evidence="8">
    <location>
        <begin position="464"/>
        <end position="492"/>
    </location>
</feature>
<keyword evidence="4 7" id="KW-0747">Spliceosome</keyword>
<dbReference type="OMA" id="KYAWESQ"/>
<reference evidence="11" key="1">
    <citation type="journal article" date="2013" name="Proc. Natl. Acad. Sci. U.S.A.">
        <title>Genome structure and metabolic features in the red seaweed Chondrus crispus shed light on evolution of the Archaeplastida.</title>
        <authorList>
            <person name="Collen J."/>
            <person name="Porcel B."/>
            <person name="Carre W."/>
            <person name="Ball S.G."/>
            <person name="Chaparro C."/>
            <person name="Tonon T."/>
            <person name="Barbeyron T."/>
            <person name="Michel G."/>
            <person name="Noel B."/>
            <person name="Valentin K."/>
            <person name="Elias M."/>
            <person name="Artiguenave F."/>
            <person name="Arun A."/>
            <person name="Aury J.M."/>
            <person name="Barbosa-Neto J.F."/>
            <person name="Bothwell J.H."/>
            <person name="Bouget F.Y."/>
            <person name="Brillet L."/>
            <person name="Cabello-Hurtado F."/>
            <person name="Capella-Gutierrez S."/>
            <person name="Charrier B."/>
            <person name="Cladiere L."/>
            <person name="Cock J.M."/>
            <person name="Coelho S.M."/>
            <person name="Colleoni C."/>
            <person name="Czjzek M."/>
            <person name="Da Silva C."/>
            <person name="Delage L."/>
            <person name="Denoeud F."/>
            <person name="Deschamps P."/>
            <person name="Dittami S.M."/>
            <person name="Gabaldon T."/>
            <person name="Gachon C.M."/>
            <person name="Groisillier A."/>
            <person name="Herve C."/>
            <person name="Jabbari K."/>
            <person name="Katinka M."/>
            <person name="Kloareg B."/>
            <person name="Kowalczyk N."/>
            <person name="Labadie K."/>
            <person name="Leblanc C."/>
            <person name="Lopez P.J."/>
            <person name="McLachlan D.H."/>
            <person name="Meslet-Cladiere L."/>
            <person name="Moustafa A."/>
            <person name="Nehr Z."/>
            <person name="Nyvall Collen P."/>
            <person name="Panaud O."/>
            <person name="Partensky F."/>
            <person name="Poulain J."/>
            <person name="Rensing S.A."/>
            <person name="Rousvoal S."/>
            <person name="Samson G."/>
            <person name="Symeonidi A."/>
            <person name="Weissenbach J."/>
            <person name="Zambounis A."/>
            <person name="Wincker P."/>
            <person name="Boyen C."/>
        </authorList>
    </citation>
    <scope>NUCLEOTIDE SEQUENCE [LARGE SCALE GENOMIC DNA]</scope>
    <source>
        <strain evidence="11">cv. Stackhouse</strain>
    </source>
</reference>
<evidence type="ECO:0000256" key="8">
    <source>
        <dbReference type="SAM" id="MobiDB-lite"/>
    </source>
</evidence>
<dbReference type="GO" id="GO:0000398">
    <property type="term" value="P:mRNA splicing, via spliceosome"/>
    <property type="evidence" value="ECO:0007669"/>
    <property type="project" value="UniProtKB-UniRule"/>
</dbReference>
<comment type="similarity">
    <text evidence="2 7">Belongs to the SLU7 family.</text>
</comment>
<dbReference type="PANTHER" id="PTHR12942">
    <property type="entry name" value="STEP II SPLICING FACTOR SLU7"/>
    <property type="match status" value="1"/>
</dbReference>
<dbReference type="PhylomeDB" id="R7QEQ7"/>
<comment type="function">
    <text evidence="7">Involved in pre-mRNA splicing.</text>
</comment>
<evidence type="ECO:0000256" key="6">
    <source>
        <dbReference type="ARBA" id="ARBA00023242"/>
    </source>
</evidence>